<reference evidence="1" key="1">
    <citation type="journal article" date="2022" name="bioRxiv">
        <title>Sequencing and chromosome-scale assembly of the giantPleurodeles waltlgenome.</title>
        <authorList>
            <person name="Brown T."/>
            <person name="Elewa A."/>
            <person name="Iarovenko S."/>
            <person name="Subramanian E."/>
            <person name="Araus A.J."/>
            <person name="Petzold A."/>
            <person name="Susuki M."/>
            <person name="Suzuki K.-i.T."/>
            <person name="Hayashi T."/>
            <person name="Toyoda A."/>
            <person name="Oliveira C."/>
            <person name="Osipova E."/>
            <person name="Leigh N.D."/>
            <person name="Simon A."/>
            <person name="Yun M.H."/>
        </authorList>
    </citation>
    <scope>NUCLEOTIDE SEQUENCE</scope>
    <source>
        <strain evidence="1">20211129_DDA</strain>
        <tissue evidence="1">Liver</tissue>
    </source>
</reference>
<accession>A0AAV7NKA8</accession>
<dbReference type="EMBL" id="JANPWB010000012">
    <property type="protein sequence ID" value="KAJ1116451.1"/>
    <property type="molecule type" value="Genomic_DNA"/>
</dbReference>
<evidence type="ECO:0000313" key="1">
    <source>
        <dbReference type="EMBL" id="KAJ1116451.1"/>
    </source>
</evidence>
<protein>
    <submittedName>
        <fullName evidence="1">Uncharacterized protein</fullName>
    </submittedName>
</protein>
<dbReference type="Proteomes" id="UP001066276">
    <property type="component" value="Chromosome 8"/>
</dbReference>
<sequence>MSAERRHSAAREVLHRWALTGGAAAQPECCVKIGGCSRIESGLGEHPVSGELGEEIRVLLSSAPLGWGGDTLGCVRSPAGWRLCSSGRETQAPLSGHRRGDLGGLRHFKLEEAEIKQAKL</sequence>
<comment type="caution">
    <text evidence="1">The sequence shown here is derived from an EMBL/GenBank/DDBJ whole genome shotgun (WGS) entry which is preliminary data.</text>
</comment>
<name>A0AAV7NKA8_PLEWA</name>
<evidence type="ECO:0000313" key="2">
    <source>
        <dbReference type="Proteomes" id="UP001066276"/>
    </source>
</evidence>
<organism evidence="1 2">
    <name type="scientific">Pleurodeles waltl</name>
    <name type="common">Iberian ribbed newt</name>
    <dbReference type="NCBI Taxonomy" id="8319"/>
    <lineage>
        <taxon>Eukaryota</taxon>
        <taxon>Metazoa</taxon>
        <taxon>Chordata</taxon>
        <taxon>Craniata</taxon>
        <taxon>Vertebrata</taxon>
        <taxon>Euteleostomi</taxon>
        <taxon>Amphibia</taxon>
        <taxon>Batrachia</taxon>
        <taxon>Caudata</taxon>
        <taxon>Salamandroidea</taxon>
        <taxon>Salamandridae</taxon>
        <taxon>Pleurodelinae</taxon>
        <taxon>Pleurodeles</taxon>
    </lineage>
</organism>
<dbReference type="AlphaFoldDB" id="A0AAV7NKA8"/>
<proteinExistence type="predicted"/>
<gene>
    <name evidence="1" type="ORF">NDU88_004662</name>
</gene>
<keyword evidence="2" id="KW-1185">Reference proteome</keyword>